<feature type="signal peptide" evidence="1">
    <location>
        <begin position="1"/>
        <end position="26"/>
    </location>
</feature>
<evidence type="ECO:0000313" key="4">
    <source>
        <dbReference type="Proteomes" id="UP000264071"/>
    </source>
</evidence>
<dbReference type="EMBL" id="DPIY01000005">
    <property type="protein sequence ID" value="HCT56553.1"/>
    <property type="molecule type" value="Genomic_DNA"/>
</dbReference>
<accession>A0A3D4V5Y2</accession>
<feature type="domain" description="Ice-binding protein C-terminal" evidence="2">
    <location>
        <begin position="222"/>
        <end position="246"/>
    </location>
</feature>
<evidence type="ECO:0000313" key="3">
    <source>
        <dbReference type="EMBL" id="HCT56553.1"/>
    </source>
</evidence>
<name>A0A3D4V5Y2_9BACT</name>
<dbReference type="AlphaFoldDB" id="A0A3D4V5Y2"/>
<proteinExistence type="predicted"/>
<evidence type="ECO:0000256" key="1">
    <source>
        <dbReference type="SAM" id="SignalP"/>
    </source>
</evidence>
<dbReference type="Pfam" id="PF07589">
    <property type="entry name" value="PEP-CTERM"/>
    <property type="match status" value="1"/>
</dbReference>
<comment type="caution">
    <text evidence="3">The sequence shown here is derived from an EMBL/GenBank/DDBJ whole genome shotgun (WGS) entry which is preliminary data.</text>
</comment>
<dbReference type="NCBIfam" id="TIGR02595">
    <property type="entry name" value="PEP_CTERM"/>
    <property type="match status" value="1"/>
</dbReference>
<keyword evidence="1" id="KW-0732">Signal</keyword>
<protein>
    <submittedName>
        <fullName evidence="3">PEP-CTERM sorting domain-containing protein</fullName>
    </submittedName>
</protein>
<dbReference type="InterPro" id="IPR013424">
    <property type="entry name" value="Ice-binding_C"/>
</dbReference>
<dbReference type="Proteomes" id="UP000264071">
    <property type="component" value="Unassembled WGS sequence"/>
</dbReference>
<feature type="chain" id="PRO_5017750808" evidence="1">
    <location>
        <begin position="27"/>
        <end position="249"/>
    </location>
</feature>
<evidence type="ECO:0000259" key="2">
    <source>
        <dbReference type="Pfam" id="PF07589"/>
    </source>
</evidence>
<sequence>MRLAHFLRGSAAAVALSASLAGTASAQVLHDNGPVVPPSGPSVIRAGGTMFGAGMQTNGPNRVADDFTVAVAGGWNVTGFSFFGYQTFSNSAFTFTGLSWSIVAGDVNTGSIVASGSVVPTNGGLVGYRTTASTLSNQDRAIFQIDADVPDFTLGVGSYWLQWSVAGSLAAGPFQPPTSDGAVGNAQQKLGSANFGNLLDAGDASGVELPFIIRGTAASTVVPEPSTWSMMVVGGLAMVVLARRRRRID</sequence>
<organism evidence="3 4">
    <name type="scientific">Gemmatimonas aurantiaca</name>
    <dbReference type="NCBI Taxonomy" id="173480"/>
    <lineage>
        <taxon>Bacteria</taxon>
        <taxon>Pseudomonadati</taxon>
        <taxon>Gemmatimonadota</taxon>
        <taxon>Gemmatimonadia</taxon>
        <taxon>Gemmatimonadales</taxon>
        <taxon>Gemmatimonadaceae</taxon>
        <taxon>Gemmatimonas</taxon>
    </lineage>
</organism>
<gene>
    <name evidence="3" type="ORF">DGD08_04990</name>
</gene>
<reference evidence="3 4" key="1">
    <citation type="journal article" date="2018" name="Nat. Biotechnol.">
        <title>A standardized bacterial taxonomy based on genome phylogeny substantially revises the tree of life.</title>
        <authorList>
            <person name="Parks D.H."/>
            <person name="Chuvochina M."/>
            <person name="Waite D.W."/>
            <person name="Rinke C."/>
            <person name="Skarshewski A."/>
            <person name="Chaumeil P.A."/>
            <person name="Hugenholtz P."/>
        </authorList>
    </citation>
    <scope>NUCLEOTIDE SEQUENCE [LARGE SCALE GENOMIC DNA]</scope>
    <source>
        <strain evidence="3">UBA8844</strain>
    </source>
</reference>
<dbReference type="OMA" id="NNARPIM"/>